<evidence type="ECO:0000313" key="3">
    <source>
        <dbReference type="Proteomes" id="UP001221757"/>
    </source>
</evidence>
<feature type="domain" description="DEAD/DEAH-box helicase" evidence="1">
    <location>
        <begin position="33"/>
        <end position="109"/>
    </location>
</feature>
<organism evidence="2 3">
    <name type="scientific">Mycena rosella</name>
    <name type="common">Pink bonnet</name>
    <name type="synonym">Agaricus rosellus</name>
    <dbReference type="NCBI Taxonomy" id="1033263"/>
    <lineage>
        <taxon>Eukaryota</taxon>
        <taxon>Fungi</taxon>
        <taxon>Dikarya</taxon>
        <taxon>Basidiomycota</taxon>
        <taxon>Agaricomycotina</taxon>
        <taxon>Agaricomycetes</taxon>
        <taxon>Agaricomycetidae</taxon>
        <taxon>Agaricales</taxon>
        <taxon>Marasmiineae</taxon>
        <taxon>Mycenaceae</taxon>
        <taxon>Mycena</taxon>
    </lineage>
</organism>
<evidence type="ECO:0000259" key="1">
    <source>
        <dbReference type="Pfam" id="PF00270"/>
    </source>
</evidence>
<sequence>MAPRYCWSDPQGHLTITKIVKKEIPHWKDGLYPTQHTLIVRVLDGEDILCCMATGGGKSTIFAVPIVILREIARNPHLYPDLPMRALPIGLVITPTKGLAANIVWSNRSSCANLNRR</sequence>
<accession>A0AAD7BIE5</accession>
<dbReference type="AlphaFoldDB" id="A0AAD7BIE5"/>
<dbReference type="Proteomes" id="UP001221757">
    <property type="component" value="Unassembled WGS sequence"/>
</dbReference>
<comment type="caution">
    <text evidence="2">The sequence shown here is derived from an EMBL/GenBank/DDBJ whole genome shotgun (WGS) entry which is preliminary data.</text>
</comment>
<reference evidence="2" key="1">
    <citation type="submission" date="2023-03" db="EMBL/GenBank/DDBJ databases">
        <title>Massive genome expansion in bonnet fungi (Mycena s.s.) driven by repeated elements and novel gene families across ecological guilds.</title>
        <authorList>
            <consortium name="Lawrence Berkeley National Laboratory"/>
            <person name="Harder C.B."/>
            <person name="Miyauchi S."/>
            <person name="Viragh M."/>
            <person name="Kuo A."/>
            <person name="Thoen E."/>
            <person name="Andreopoulos B."/>
            <person name="Lu D."/>
            <person name="Skrede I."/>
            <person name="Drula E."/>
            <person name="Henrissat B."/>
            <person name="Morin E."/>
            <person name="Kohler A."/>
            <person name="Barry K."/>
            <person name="LaButti K."/>
            <person name="Morin E."/>
            <person name="Salamov A."/>
            <person name="Lipzen A."/>
            <person name="Mereny Z."/>
            <person name="Hegedus B."/>
            <person name="Baldrian P."/>
            <person name="Stursova M."/>
            <person name="Weitz H."/>
            <person name="Taylor A."/>
            <person name="Grigoriev I.V."/>
            <person name="Nagy L.G."/>
            <person name="Martin F."/>
            <person name="Kauserud H."/>
        </authorList>
    </citation>
    <scope>NUCLEOTIDE SEQUENCE</scope>
    <source>
        <strain evidence="2">CBHHK067</strain>
    </source>
</reference>
<dbReference type="InterPro" id="IPR011545">
    <property type="entry name" value="DEAD/DEAH_box_helicase_dom"/>
</dbReference>
<dbReference type="GO" id="GO:0005524">
    <property type="term" value="F:ATP binding"/>
    <property type="evidence" value="ECO:0007669"/>
    <property type="project" value="InterPro"/>
</dbReference>
<name>A0AAD7BIE5_MYCRO</name>
<dbReference type="Gene3D" id="3.40.50.300">
    <property type="entry name" value="P-loop containing nucleotide triphosphate hydrolases"/>
    <property type="match status" value="1"/>
</dbReference>
<gene>
    <name evidence="2" type="ORF">B0H17DRAFT_964349</name>
</gene>
<protein>
    <recommendedName>
        <fullName evidence="1">DEAD/DEAH-box helicase domain-containing protein</fullName>
    </recommendedName>
</protein>
<dbReference type="Pfam" id="PF00270">
    <property type="entry name" value="DEAD"/>
    <property type="match status" value="1"/>
</dbReference>
<dbReference type="SUPFAM" id="SSF52540">
    <property type="entry name" value="P-loop containing nucleoside triphosphate hydrolases"/>
    <property type="match status" value="1"/>
</dbReference>
<proteinExistence type="predicted"/>
<keyword evidence="3" id="KW-1185">Reference proteome</keyword>
<dbReference type="InterPro" id="IPR027417">
    <property type="entry name" value="P-loop_NTPase"/>
</dbReference>
<evidence type="ECO:0000313" key="2">
    <source>
        <dbReference type="EMBL" id="KAJ7621674.1"/>
    </source>
</evidence>
<dbReference type="EMBL" id="JARKIE010000669">
    <property type="protein sequence ID" value="KAJ7621674.1"/>
    <property type="molecule type" value="Genomic_DNA"/>
</dbReference>
<dbReference type="GO" id="GO:0003676">
    <property type="term" value="F:nucleic acid binding"/>
    <property type="evidence" value="ECO:0007669"/>
    <property type="project" value="InterPro"/>
</dbReference>